<evidence type="ECO:0000313" key="2">
    <source>
        <dbReference type="Proteomes" id="UP001295420"/>
    </source>
</evidence>
<gene>
    <name evidence="1" type="ORF">THF1D04_50265</name>
</gene>
<proteinExistence type="predicted"/>
<dbReference type="EMBL" id="CAKMTQ010000045">
    <property type="protein sequence ID" value="CAH1538344.1"/>
    <property type="molecule type" value="Genomic_DNA"/>
</dbReference>
<reference evidence="1" key="1">
    <citation type="submission" date="2022-01" db="EMBL/GenBank/DDBJ databases">
        <authorList>
            <person name="Lagorce A."/>
        </authorList>
    </citation>
    <scope>NUCLEOTIDE SEQUENCE</scope>
    <source>
        <strain evidence="1">Th15_F1_D04</strain>
    </source>
</reference>
<comment type="caution">
    <text evidence="1">The sequence shown here is derived from an EMBL/GenBank/DDBJ whole genome shotgun (WGS) entry which is preliminary data.</text>
</comment>
<protein>
    <submittedName>
        <fullName evidence="1">Uncharacterized protein</fullName>
    </submittedName>
</protein>
<name>A0AAU9QBP4_9VIBR</name>
<organism evidence="1 2">
    <name type="scientific">Vibrio owensii</name>
    <dbReference type="NCBI Taxonomy" id="696485"/>
    <lineage>
        <taxon>Bacteria</taxon>
        <taxon>Pseudomonadati</taxon>
        <taxon>Pseudomonadota</taxon>
        <taxon>Gammaproteobacteria</taxon>
        <taxon>Vibrionales</taxon>
        <taxon>Vibrionaceae</taxon>
        <taxon>Vibrio</taxon>
    </lineage>
</organism>
<dbReference type="AlphaFoldDB" id="A0AAU9QBP4"/>
<accession>A0AAU9QBP4</accession>
<dbReference type="Proteomes" id="UP001295420">
    <property type="component" value="Unassembled WGS sequence"/>
</dbReference>
<evidence type="ECO:0000313" key="1">
    <source>
        <dbReference type="EMBL" id="CAH1538344.1"/>
    </source>
</evidence>
<sequence>MPKFLNIEFRKWLIYSNSSFYNEVIPIEWRASFPLVKHPLCTQGQHYAHPPTHIVDLRTMPKSTHGT</sequence>